<accession>A0A8E2DY18</accession>
<feature type="compositionally biased region" description="Pro residues" evidence="1">
    <location>
        <begin position="152"/>
        <end position="161"/>
    </location>
</feature>
<feature type="compositionally biased region" description="Pro residues" evidence="1">
    <location>
        <begin position="172"/>
        <end position="182"/>
    </location>
</feature>
<feature type="compositionally biased region" description="Pro residues" evidence="1">
    <location>
        <begin position="304"/>
        <end position="315"/>
    </location>
</feature>
<feature type="non-terminal residue" evidence="3">
    <location>
        <position position="1"/>
    </location>
</feature>
<sequence>MKYSLSPLAFGLGASAGLLRRNLDQCCFKLEAHGYAHGHIGQLSDGQCRIGGGHDHSTFCINKHSGTIKDSTGRECIVTEVGQFQCDSGSHGSPGFSFGGDNSVSYDGQNEFWACPVNDDGEWNVYTKPIAKQSKCVKITLSWSGHCRHHPAPAPPPPPPPPKHDKLTPKLTPHPPLPPPHPPKPTPDCHYYKECYEKPDCVMPSKVPHSCHHWSKTNAKSKSTPYLLHPEHPSTTVVPLQPMWPWFQRPKKNMAPVDCKEYVVCYESEECEMPKEIPKPCWKSHYHSPPPPPPPPKHDRPIPELTPHPPPPPPAPKHDKPTPELIPHPPPPKHDKPTLELTPHPPLPPPPKHDKPIPELISHLPPTPPKHDKPIL</sequence>
<dbReference type="AlphaFoldDB" id="A0A8E2DY18"/>
<name>A0A8E2DY18_9PEZI</name>
<dbReference type="PANTHER" id="PTHR39613:SF1">
    <property type="entry name" value="ANCHORED CELL WALL PROTEIN, PUTATIVE (AFU_ORTHOLOGUE AFUA_4G08960)-RELATED"/>
    <property type="match status" value="1"/>
</dbReference>
<proteinExistence type="predicted"/>
<feature type="region of interest" description="Disordered" evidence="1">
    <location>
        <begin position="285"/>
        <end position="376"/>
    </location>
</feature>
<evidence type="ECO:0000256" key="1">
    <source>
        <dbReference type="SAM" id="MobiDB-lite"/>
    </source>
</evidence>
<dbReference type="PANTHER" id="PTHR39613">
    <property type="entry name" value="ANCHORED CELL WALL PROTEIN, PUTATIVE (AFU_ORTHOLOGUE AFUA_4G08960)-RELATED"/>
    <property type="match status" value="1"/>
</dbReference>
<dbReference type="EMBL" id="KV745653">
    <property type="protein sequence ID" value="OCK73791.1"/>
    <property type="molecule type" value="Genomic_DNA"/>
</dbReference>
<dbReference type="OrthoDB" id="4657524at2759"/>
<protein>
    <recommendedName>
        <fullName evidence="2">Cell wall mannoprotein PIR1-like C-terminal domain-containing protein</fullName>
    </recommendedName>
</protein>
<feature type="region of interest" description="Disordered" evidence="1">
    <location>
        <begin position="148"/>
        <end position="182"/>
    </location>
</feature>
<evidence type="ECO:0000313" key="4">
    <source>
        <dbReference type="Proteomes" id="UP000250266"/>
    </source>
</evidence>
<gene>
    <name evidence="3" type="ORF">K432DRAFT_447644</name>
</gene>
<keyword evidence="4" id="KW-1185">Reference proteome</keyword>
<evidence type="ECO:0000259" key="2">
    <source>
        <dbReference type="Pfam" id="PF22799"/>
    </source>
</evidence>
<evidence type="ECO:0000313" key="3">
    <source>
        <dbReference type="EMBL" id="OCK73791.1"/>
    </source>
</evidence>
<dbReference type="InterPro" id="IPR054508">
    <property type="entry name" value="PIR1-like_C"/>
</dbReference>
<organism evidence="3 4">
    <name type="scientific">Lepidopterella palustris CBS 459.81</name>
    <dbReference type="NCBI Taxonomy" id="1314670"/>
    <lineage>
        <taxon>Eukaryota</taxon>
        <taxon>Fungi</taxon>
        <taxon>Dikarya</taxon>
        <taxon>Ascomycota</taxon>
        <taxon>Pezizomycotina</taxon>
        <taxon>Dothideomycetes</taxon>
        <taxon>Pleosporomycetidae</taxon>
        <taxon>Mytilinidiales</taxon>
        <taxon>Argynnaceae</taxon>
        <taxon>Lepidopterella</taxon>
    </lineage>
</organism>
<dbReference type="Pfam" id="PF22799">
    <property type="entry name" value="PIR1-like_C"/>
    <property type="match status" value="1"/>
</dbReference>
<feature type="domain" description="Cell wall mannoprotein PIR1-like C-terminal" evidence="2">
    <location>
        <begin position="66"/>
        <end position="139"/>
    </location>
</feature>
<dbReference type="Proteomes" id="UP000250266">
    <property type="component" value="Unassembled WGS sequence"/>
</dbReference>
<reference evidence="3 4" key="1">
    <citation type="journal article" date="2016" name="Nat. Commun.">
        <title>Ectomycorrhizal ecology is imprinted in the genome of the dominant symbiotic fungus Cenococcum geophilum.</title>
        <authorList>
            <consortium name="DOE Joint Genome Institute"/>
            <person name="Peter M."/>
            <person name="Kohler A."/>
            <person name="Ohm R.A."/>
            <person name="Kuo A."/>
            <person name="Krutzmann J."/>
            <person name="Morin E."/>
            <person name="Arend M."/>
            <person name="Barry K.W."/>
            <person name="Binder M."/>
            <person name="Choi C."/>
            <person name="Clum A."/>
            <person name="Copeland A."/>
            <person name="Grisel N."/>
            <person name="Haridas S."/>
            <person name="Kipfer T."/>
            <person name="LaButti K."/>
            <person name="Lindquist E."/>
            <person name="Lipzen A."/>
            <person name="Maire R."/>
            <person name="Meier B."/>
            <person name="Mihaltcheva S."/>
            <person name="Molinier V."/>
            <person name="Murat C."/>
            <person name="Poggeler S."/>
            <person name="Quandt C.A."/>
            <person name="Sperisen C."/>
            <person name="Tritt A."/>
            <person name="Tisserant E."/>
            <person name="Crous P.W."/>
            <person name="Henrissat B."/>
            <person name="Nehls U."/>
            <person name="Egli S."/>
            <person name="Spatafora J.W."/>
            <person name="Grigoriev I.V."/>
            <person name="Martin F.M."/>
        </authorList>
    </citation>
    <scope>NUCLEOTIDE SEQUENCE [LARGE SCALE GENOMIC DNA]</scope>
    <source>
        <strain evidence="3 4">CBS 459.81</strain>
    </source>
</reference>